<dbReference type="Gene3D" id="3.10.28.10">
    <property type="entry name" value="Homing endonucleases"/>
    <property type="match status" value="1"/>
</dbReference>
<dbReference type="SMART" id="SM00487">
    <property type="entry name" value="DEXDc"/>
    <property type="match status" value="1"/>
</dbReference>
<evidence type="ECO:0000259" key="9">
    <source>
        <dbReference type="PROSITE" id="PS51192"/>
    </source>
</evidence>
<dbReference type="GO" id="GO:0016539">
    <property type="term" value="P:intein-mediated protein splicing"/>
    <property type="evidence" value="ECO:0007669"/>
    <property type="project" value="InterPro"/>
</dbReference>
<keyword evidence="2" id="KW-0378">Hydrolase</keyword>
<dbReference type="SUPFAM" id="SSF55608">
    <property type="entry name" value="Homing endonucleases"/>
    <property type="match status" value="1"/>
</dbReference>
<dbReference type="InterPro" id="IPR004042">
    <property type="entry name" value="Intein_endonuc_central"/>
</dbReference>
<dbReference type="GO" id="GO:0003677">
    <property type="term" value="F:DNA binding"/>
    <property type="evidence" value="ECO:0007669"/>
    <property type="project" value="InterPro"/>
</dbReference>
<feature type="region of interest" description="Disordered" evidence="7">
    <location>
        <begin position="814"/>
        <end position="840"/>
    </location>
</feature>
<dbReference type="PANTHER" id="PTHR11274">
    <property type="entry name" value="RAD25/XP-B DNA REPAIR HELICASE"/>
    <property type="match status" value="1"/>
</dbReference>
<dbReference type="InterPro" id="IPR007868">
    <property type="entry name" value="Hom_end_hint"/>
</dbReference>
<dbReference type="SUPFAM" id="SSF51294">
    <property type="entry name" value="Hedgehog/intein (Hint) domain"/>
    <property type="match status" value="1"/>
</dbReference>
<evidence type="ECO:0000256" key="3">
    <source>
        <dbReference type="ARBA" id="ARBA00022806"/>
    </source>
</evidence>
<protein>
    <recommendedName>
        <fullName evidence="11">Helicase ATP-binding domain-containing protein</fullName>
    </recommendedName>
</protein>
<evidence type="ECO:0000256" key="4">
    <source>
        <dbReference type="ARBA" id="ARBA00022813"/>
    </source>
</evidence>
<dbReference type="Gene3D" id="2.170.16.10">
    <property type="entry name" value="Hedgehog/Intein (Hint) domain"/>
    <property type="match status" value="1"/>
</dbReference>
<dbReference type="InterPro" id="IPR007869">
    <property type="entry name" value="Homing_endonuc_PI-Sce"/>
</dbReference>
<name>A0A6C0KQU6_9ZZZZ</name>
<dbReference type="Gene3D" id="3.40.50.300">
    <property type="entry name" value="P-loop containing nucleotide triphosphate hydrolases"/>
    <property type="match status" value="2"/>
</dbReference>
<dbReference type="PROSITE" id="PS51192">
    <property type="entry name" value="HELICASE_ATP_BIND_1"/>
    <property type="match status" value="1"/>
</dbReference>
<dbReference type="PROSITE" id="PS50819">
    <property type="entry name" value="INTEIN_ENDONUCLEASE"/>
    <property type="match status" value="1"/>
</dbReference>
<evidence type="ECO:0000256" key="6">
    <source>
        <dbReference type="ARBA" id="ARBA00023000"/>
    </source>
</evidence>
<dbReference type="CDD" id="cd18785">
    <property type="entry name" value="SF2_C"/>
    <property type="match status" value="1"/>
</dbReference>
<dbReference type="Pfam" id="PF05203">
    <property type="entry name" value="Hom_end_hint"/>
    <property type="match status" value="1"/>
</dbReference>
<keyword evidence="4" id="KW-0068">Autocatalytic cleavage</keyword>
<keyword evidence="1" id="KW-0547">Nucleotide-binding</keyword>
<proteinExistence type="predicted"/>
<dbReference type="AlphaFoldDB" id="A0A6C0KQU6"/>
<feature type="domain" description="DOD-type homing endonuclease" evidence="8">
    <location>
        <begin position="252"/>
        <end position="378"/>
    </location>
</feature>
<keyword evidence="6" id="KW-0651">Protein splicing</keyword>
<dbReference type="Pfam" id="PF05204">
    <property type="entry name" value="Hom_end"/>
    <property type="match status" value="1"/>
</dbReference>
<keyword evidence="5" id="KW-0067">ATP-binding</keyword>
<dbReference type="GO" id="GO:0004386">
    <property type="term" value="F:helicase activity"/>
    <property type="evidence" value="ECO:0007669"/>
    <property type="project" value="UniProtKB-KW"/>
</dbReference>
<dbReference type="GO" id="GO:0004519">
    <property type="term" value="F:endonuclease activity"/>
    <property type="evidence" value="ECO:0007669"/>
    <property type="project" value="InterPro"/>
</dbReference>
<dbReference type="InterPro" id="IPR027417">
    <property type="entry name" value="P-loop_NTPase"/>
</dbReference>
<dbReference type="PROSITE" id="PS50817">
    <property type="entry name" value="INTEIN_N_TER"/>
    <property type="match status" value="1"/>
</dbReference>
<evidence type="ECO:0008006" key="11">
    <source>
        <dbReference type="Google" id="ProtNLM"/>
    </source>
</evidence>
<dbReference type="InterPro" id="IPR050615">
    <property type="entry name" value="ATP-dep_DNA_Helicase"/>
</dbReference>
<feature type="compositionally biased region" description="Acidic residues" evidence="7">
    <location>
        <begin position="831"/>
        <end position="840"/>
    </location>
</feature>
<feature type="domain" description="Helicase ATP-binding" evidence="9">
    <location>
        <begin position="439"/>
        <end position="588"/>
    </location>
</feature>
<dbReference type="Pfam" id="PF00271">
    <property type="entry name" value="Helicase_C"/>
    <property type="match status" value="1"/>
</dbReference>
<organism evidence="10">
    <name type="scientific">viral metagenome</name>
    <dbReference type="NCBI Taxonomy" id="1070528"/>
    <lineage>
        <taxon>unclassified sequences</taxon>
        <taxon>metagenomes</taxon>
        <taxon>organismal metagenomes</taxon>
    </lineage>
</organism>
<evidence type="ECO:0000313" key="10">
    <source>
        <dbReference type="EMBL" id="QHU19087.1"/>
    </source>
</evidence>
<dbReference type="Pfam" id="PF04851">
    <property type="entry name" value="ResIII"/>
    <property type="match status" value="1"/>
</dbReference>
<evidence type="ECO:0000259" key="8">
    <source>
        <dbReference type="PROSITE" id="PS50819"/>
    </source>
</evidence>
<accession>A0A6C0KQU6</accession>
<dbReference type="InterPro" id="IPR027434">
    <property type="entry name" value="Homing_endonucl"/>
</dbReference>
<evidence type="ECO:0000256" key="1">
    <source>
        <dbReference type="ARBA" id="ARBA00022741"/>
    </source>
</evidence>
<dbReference type="EMBL" id="MN740944">
    <property type="protein sequence ID" value="QHU19087.1"/>
    <property type="molecule type" value="Genomic_DNA"/>
</dbReference>
<sequence>MSKHINEKIEWPQNIPNSYLGNKGYTILKTDLPISLQLKLKDLLLVKPFVPGSPITKEKIFPAYRESDKKIYIPRYFGEKLFGPAKINKITEGTNIDLSFNGSLRDYQVPVVETYLNHVKNCNEGGGLLELPCGFGKCLAKGTKIIMSNGLIELVENIKIGDLIMGDDSTPRKILSLARGREQMYKISNKKGDEYICNESHILSLKCLKKSDIIDISVKDYLNLSKVRSEPLLGYKVGIMFKELPIDFDPYLFGFWLGNDNNNTTIINLEEESTIKYIVDLFKNNYKDLYLSYDNNYNYKICSLTKNNTFMTFLRNKNLLNNKHIPYEYKCNIREIQIKVLAGLIDSDGYYHNNCYEIIQKNTSLAEDIVYLCRSLGFACYSKKYEKESELIKITIYGYNLENIPVLYKRNKASKRKQIKDPLVNRINIKKLEIDDYYGFEIDGNKRFVLGDFTVTHNTSIGLNIISRLQKKTLIIVHKEFLMNQWIERIQQFLPNSKIGKIQGQIIDIDNKDIVIAMLQSLSMKDYPSSLFDSFGFTIIDEVHHISSEVFSCALFKLVTKYMLGLSATMNRKDGTTKVFKMFLGEVVYKMERSKDEQVIVRGIVYKTNDEEHNEIELDFRGQIAASKMLSKICNYNRRSDFIVKVLKDMITENPKQQIMIIASYKNILNYMFEAIKHNNICTVGYYVGGMKESALKESETKQVVLATYSMAAEGLDIKTLSTLFMITPMTNIEQAVGRILRQKHEFAPLVVDIIDSHDNFMRQWAKRKSFYKKQNYKIIQTSSDSYHADTLKWNIVYEPTNCIKKTTKTVKKKENIKTNSRSSSDKSVAEDTESDDDSVLDLEESKDKLSTGVCLLKFKK</sequence>
<dbReference type="InterPro" id="IPR006935">
    <property type="entry name" value="Helicase/UvrB_N"/>
</dbReference>
<dbReference type="GO" id="GO:0005524">
    <property type="term" value="F:ATP binding"/>
    <property type="evidence" value="ECO:0007669"/>
    <property type="project" value="UniProtKB-KW"/>
</dbReference>
<evidence type="ECO:0000256" key="7">
    <source>
        <dbReference type="SAM" id="MobiDB-lite"/>
    </source>
</evidence>
<dbReference type="InterPro" id="IPR006141">
    <property type="entry name" value="Intein_N"/>
</dbReference>
<dbReference type="InterPro" id="IPR001650">
    <property type="entry name" value="Helicase_C-like"/>
</dbReference>
<evidence type="ECO:0000256" key="5">
    <source>
        <dbReference type="ARBA" id="ARBA00022840"/>
    </source>
</evidence>
<dbReference type="SUPFAM" id="SSF52540">
    <property type="entry name" value="P-loop containing nucleoside triphosphate hydrolases"/>
    <property type="match status" value="1"/>
</dbReference>
<reference evidence="10" key="1">
    <citation type="journal article" date="2020" name="Nature">
        <title>Giant virus diversity and host interactions through global metagenomics.</title>
        <authorList>
            <person name="Schulz F."/>
            <person name="Roux S."/>
            <person name="Paez-Espino D."/>
            <person name="Jungbluth S."/>
            <person name="Walsh D.A."/>
            <person name="Denef V.J."/>
            <person name="McMahon K.D."/>
            <person name="Konstantinidis K.T."/>
            <person name="Eloe-Fadrosh E.A."/>
            <person name="Kyrpides N.C."/>
            <person name="Woyke T."/>
        </authorList>
    </citation>
    <scope>NUCLEOTIDE SEQUENCE</scope>
    <source>
        <strain evidence="10">GVMAG-S-3300013014-104</strain>
    </source>
</reference>
<dbReference type="PANTHER" id="PTHR11274:SF0">
    <property type="entry name" value="GENERAL TRANSCRIPTION AND DNA REPAIR FACTOR IIH HELICASE SUBUNIT XPB"/>
    <property type="match status" value="1"/>
</dbReference>
<keyword evidence="3" id="KW-0347">Helicase</keyword>
<dbReference type="GO" id="GO:0016787">
    <property type="term" value="F:hydrolase activity"/>
    <property type="evidence" value="ECO:0007669"/>
    <property type="project" value="UniProtKB-KW"/>
</dbReference>
<dbReference type="InterPro" id="IPR036844">
    <property type="entry name" value="Hint_dom_sf"/>
</dbReference>
<evidence type="ECO:0000256" key="2">
    <source>
        <dbReference type="ARBA" id="ARBA00022801"/>
    </source>
</evidence>
<dbReference type="InterPro" id="IPR014001">
    <property type="entry name" value="Helicase_ATP-bd"/>
</dbReference>